<accession>A0A239D4Z8</accession>
<dbReference type="Pfam" id="PF02494">
    <property type="entry name" value="HYR"/>
    <property type="match status" value="1"/>
</dbReference>
<evidence type="ECO:0000259" key="3">
    <source>
        <dbReference type="PROSITE" id="PS50041"/>
    </source>
</evidence>
<evidence type="ECO:0000256" key="1">
    <source>
        <dbReference type="ARBA" id="ARBA00022737"/>
    </source>
</evidence>
<protein>
    <submittedName>
        <fullName evidence="5">HYR domain-containing protein</fullName>
    </submittedName>
</protein>
<dbReference type="Proteomes" id="UP000198379">
    <property type="component" value="Unassembled WGS sequence"/>
</dbReference>
<dbReference type="InterPro" id="IPR050111">
    <property type="entry name" value="C-type_lectin/snaclec_domain"/>
</dbReference>
<dbReference type="InterPro" id="IPR001304">
    <property type="entry name" value="C-type_lectin-like"/>
</dbReference>
<sequence length="2086" mass="219764">MKTIKTIILFLSFYCIFQTNSYAQCDSTSDVIQNTSNTNVDWGAGGNTYGNTFTPTCSGKIEGVSFWTREASGTIGGISMTVELYRNPLSNNPILLASQTQDIPFDNANRERYFVFDDEPDVVSGTSYGFRVTRNDTQFSVKILLNNNNPYSDGRMFLNDFDDDNITQNWDLRFRIHYLDEVAPNANCINITRTLGSNNTVSISTGAINNNSNDADSGIASVSISQNTFDCSDIGDNIVTLTVSDQNGNFNSCQATVTIVDANAPELTCPSDITFNTDPGVPTIVNYDDILYSDCTVETPDGFNLLGVWNNKSYFISQTQRFPSEAYLVAESVGGYLATIENAEQNEFIRAAVSDAGLGFDFLIGYNDINVEDNFVWHDPNATSTYSNWSTAEPNDAGAGEDYTTMNGGGRWNDRNNNFQRHYIIELSQSTIIQTAGLPSGSVFPVGTTTNEFEATDAFGNVGTCSFDVTVIENPFETLVELNGGKLTITDIENDSDDQITLSNDGTTLTISNLVLPTVSGGPLLIDATTVTVPLSSIIAGIEFIGSGGDDTIDIPDDLTLSGGDNDMILTGLGINADFAFQNDGHINIGGDFIISNSSNASILLGELTAVNFNISDVSYLRDTNNPSPITISGQTDIQTNGNIDFFSNSIHSFSGTVNLEAATINFSVVGPLTLGTVTTTNPTDIFRNDIRVSPGDLTLTADIVTAGDSDLYLRGQNTINQSGGTITTDHLVFDGRNNGETIATLFGDNDINTIEVATGRSMELIVFNDIDDLEIGRFTIESATLFATTINLTDDTDIFKNGTGVLSILSSGDLNITNSTNNSQAFVTHNGGSIEFQGTTIAVEKLFYQGSTGTTTRFLSPTTFNDIDLFLEFGSLQIQAPVNTGATNLLIELEDALLVDDFEGILSGNAIFEGGSTTVELDGTIAPGGGTTPTTLRLINNIEFNNGTYAPHIASNTSFDQLDVDGTVTLTDADFAPTGSFVPQPDDVEMILISNDDTDAVIGTFNNLPEGSVVTFGDYEGIISYVGGDGNDVTLSPIETTVDLTSGILTITDTNGGVSDDSITLSNDGTTLTISGLTAPVQISTGVTLVNGTSVSVPIADITNGFLFDSEEGNDTITINDPITINGESSFMAIATIDNFIQNAALTIGGNIFLEGTDSDLVLGEITAGSLNLRLFNNINDSTGRLNISDLAMRDITGVVNIDNGTQTENNHSFGNFVDIEAFRVANFTAGSDVTIAIRTTATNVENTVAVSPGSITLSGSSSTAGNSDLNLIATSSINQPVDASLTTRELTITASTTAVFLGETNDINRLRSTNPLELISFNDIDNLELGTITTSEFAFTASEIFIDTETLVTKTGSGVSTFTGNVLSDSIELGTINHEAGTIVFDGNTGLTVIDYNGQAGTTTRFIGEGAKTVPNSTLTFGTLESETIFNSSFDEITILDTAIFTGNNGKLTGSGILNGPVNITNDGAISPGGDFIGVLTTGNLNITSGTFETEINGSTTDLYDYIIVNGTVNLTDAILNPIGGFVIQPGDEVILINNDGTDAVTGIFNNLPEGSSVTFGNFVGIISYAGGDGNDIVLLADTEDPVAVCQDITLSIGINGLTVTGDQLDGGSSDNAAISEILINGQSSIDFTLADLGDTEVMITIIDPSGNTDECTATITLVSNVNATLPILISEYQPQTTDDPQSIEIIGEPGESFVGNFIVIEGDTDTSEIGVVLSADSFSGTFDANGLLTVTIPNIVGPTHTVVLTTSFSGTVGMTDIDDDDDGVADDLTAFGTILDAVGVGDGGACCPIDVLYGTDFGGVNLPSIGSVPGAIFREGSTGDFFQISTSSGAIFDSTGTMIDGSTFDNTPTVNGTFGAINPMREIRLRPKVFLQGPASNPITGQENLMRDDLRVADLVPTLSPYGDGATTTFSNGEPNNNSVDWVLVELRDATDSSIIIASQSALIQRDGDVVSVTGSDVSFNIPQGDYFVAIKHRNHLGIISANTVALSSSTTSLDFSADSTLANGDSLALVDIGNGVFAMYAGDASGDGNILNTDIINAISNLGGTNVYNSADSNMDGNILNDDITLFIQLNAGRIQQY</sequence>
<dbReference type="PROSITE" id="PS50041">
    <property type="entry name" value="C_TYPE_LECTIN_2"/>
    <property type="match status" value="1"/>
</dbReference>
<dbReference type="CDD" id="cd00037">
    <property type="entry name" value="CLECT"/>
    <property type="match status" value="1"/>
</dbReference>
<dbReference type="EMBL" id="FZNY01000009">
    <property type="protein sequence ID" value="SNS26683.1"/>
    <property type="molecule type" value="Genomic_DNA"/>
</dbReference>
<name>A0A239D4Z8_9FLAO</name>
<keyword evidence="2" id="KW-0732">Signal</keyword>
<gene>
    <name evidence="5" type="ORF">SAMN06265376_109116</name>
</gene>
<dbReference type="PROSITE" id="PS50825">
    <property type="entry name" value="HYR"/>
    <property type="match status" value="2"/>
</dbReference>
<evidence type="ECO:0000256" key="2">
    <source>
        <dbReference type="SAM" id="SignalP"/>
    </source>
</evidence>
<dbReference type="RefSeq" id="WP_089373605.1">
    <property type="nucleotide sequence ID" value="NZ_BMEP01000001.1"/>
</dbReference>
<dbReference type="SUPFAM" id="SSF56436">
    <property type="entry name" value="C-type lectin-like"/>
    <property type="match status" value="1"/>
</dbReference>
<dbReference type="Pfam" id="PF00059">
    <property type="entry name" value="Lectin_C"/>
    <property type="match status" value="1"/>
</dbReference>
<dbReference type="InterPro" id="IPR016186">
    <property type="entry name" value="C-type_lectin-like/link_sf"/>
</dbReference>
<keyword evidence="6" id="KW-1185">Reference proteome</keyword>
<feature type="chain" id="PRO_5012330994" evidence="2">
    <location>
        <begin position="24"/>
        <end position="2086"/>
    </location>
</feature>
<reference evidence="5 6" key="1">
    <citation type="submission" date="2017-06" db="EMBL/GenBank/DDBJ databases">
        <authorList>
            <person name="Kim H.J."/>
            <person name="Triplett B.A."/>
        </authorList>
    </citation>
    <scope>NUCLEOTIDE SEQUENCE [LARGE SCALE GENOMIC DNA]</scope>
    <source>
        <strain evidence="5 6">DSM 25597</strain>
    </source>
</reference>
<feature type="domain" description="C-type lectin" evidence="3">
    <location>
        <begin position="309"/>
        <end position="426"/>
    </location>
</feature>
<evidence type="ECO:0000313" key="6">
    <source>
        <dbReference type="Proteomes" id="UP000198379"/>
    </source>
</evidence>
<evidence type="ECO:0000313" key="5">
    <source>
        <dbReference type="EMBL" id="SNS26683.1"/>
    </source>
</evidence>
<evidence type="ECO:0000259" key="4">
    <source>
        <dbReference type="PROSITE" id="PS50825"/>
    </source>
</evidence>
<dbReference type="OrthoDB" id="279982at2"/>
<dbReference type="InterPro" id="IPR016187">
    <property type="entry name" value="CTDL_fold"/>
</dbReference>
<dbReference type="Gene3D" id="3.10.100.10">
    <property type="entry name" value="Mannose-Binding Protein A, subunit A"/>
    <property type="match status" value="1"/>
</dbReference>
<dbReference type="InterPro" id="IPR003410">
    <property type="entry name" value="HYR_dom"/>
</dbReference>
<dbReference type="SMART" id="SM00034">
    <property type="entry name" value="CLECT"/>
    <property type="match status" value="1"/>
</dbReference>
<feature type="domain" description="HYR" evidence="4">
    <location>
        <begin position="383"/>
        <end position="473"/>
    </location>
</feature>
<organism evidence="5 6">
    <name type="scientific">Dokdonia pacifica</name>
    <dbReference type="NCBI Taxonomy" id="1627892"/>
    <lineage>
        <taxon>Bacteria</taxon>
        <taxon>Pseudomonadati</taxon>
        <taxon>Bacteroidota</taxon>
        <taxon>Flavobacteriia</taxon>
        <taxon>Flavobacteriales</taxon>
        <taxon>Flavobacteriaceae</taxon>
        <taxon>Dokdonia</taxon>
    </lineage>
</organism>
<feature type="signal peptide" evidence="2">
    <location>
        <begin position="1"/>
        <end position="23"/>
    </location>
</feature>
<proteinExistence type="predicted"/>
<keyword evidence="1" id="KW-0677">Repeat</keyword>
<dbReference type="PANTHER" id="PTHR22803">
    <property type="entry name" value="MANNOSE, PHOSPHOLIPASE, LECTIN RECEPTOR RELATED"/>
    <property type="match status" value="1"/>
</dbReference>
<feature type="domain" description="HYR" evidence="4">
    <location>
        <begin position="1583"/>
        <end position="1666"/>
    </location>
</feature>